<dbReference type="Gene3D" id="3.40.309.10">
    <property type="entry name" value="Aldehyde Dehydrogenase, Chain A, domain 2"/>
    <property type="match status" value="1"/>
</dbReference>
<dbReference type="STRING" id="2711.A0A067EGA2"/>
<dbReference type="SMR" id="A0A067EGA2"/>
<comment type="similarity">
    <text evidence="1">Belongs to the aldehyde dehydrogenase family.</text>
</comment>
<evidence type="ECO:0000256" key="5">
    <source>
        <dbReference type="ARBA" id="ARBA00049194"/>
    </source>
</evidence>
<evidence type="ECO:0000256" key="3">
    <source>
        <dbReference type="ARBA" id="ARBA00023027"/>
    </source>
</evidence>
<dbReference type="InterPro" id="IPR016160">
    <property type="entry name" value="Ald_DH_CS_CYS"/>
</dbReference>
<feature type="non-terminal residue" evidence="7">
    <location>
        <position position="1"/>
    </location>
</feature>
<dbReference type="GO" id="GO:0004029">
    <property type="term" value="F:aldehyde dehydrogenase (NAD+) activity"/>
    <property type="evidence" value="ECO:0000318"/>
    <property type="project" value="GO_Central"/>
</dbReference>
<dbReference type="InterPro" id="IPR016161">
    <property type="entry name" value="Ald_DH/histidinol_DH"/>
</dbReference>
<dbReference type="PANTHER" id="PTHR11699">
    <property type="entry name" value="ALDEHYDE DEHYDROGENASE-RELATED"/>
    <property type="match status" value="1"/>
</dbReference>
<dbReference type="Proteomes" id="UP000027120">
    <property type="component" value="Unassembled WGS sequence"/>
</dbReference>
<sequence length="288" mass="31094">KTFETIDPRTGEAIARIAEGDKEDIDNAVKAARHAFDHGPWPRFSGAQRRRIMLKFADIIEEHLEELAVLEALDAGKLHSWAKAVDVPAVAENVRYFAGAADKIHGEVLKMSRELQAYTLREPIGVVGHIVPWNFPTFIFFMKVSPTLAAGCTMVVKPAEQTPLTALYCAHLAKLAGIPDGVLNVVPGFGPTAGAAIASHMDIDKVSFTGSTDVGRLVIQAASTSNLKPVSLEFGGKSPLLIFDDADVNTTADTALLGNLFNKGEICVASSRVYCQIKWPSRWSKAAI</sequence>
<dbReference type="InterPro" id="IPR015590">
    <property type="entry name" value="Aldehyde_DH_dom"/>
</dbReference>
<name>A0A067EGA2_CITSI</name>
<dbReference type="Gene3D" id="3.40.605.10">
    <property type="entry name" value="Aldehyde Dehydrogenase, Chain A, domain 1"/>
    <property type="match status" value="1"/>
</dbReference>
<dbReference type="PROSITE" id="PS00070">
    <property type="entry name" value="ALDEHYDE_DEHYDR_CYS"/>
    <property type="match status" value="1"/>
</dbReference>
<reference evidence="7 8" key="1">
    <citation type="submission" date="2014-04" db="EMBL/GenBank/DDBJ databases">
        <authorList>
            <consortium name="International Citrus Genome Consortium"/>
            <person name="Gmitter F."/>
            <person name="Chen C."/>
            <person name="Farmerie W."/>
            <person name="Harkins T."/>
            <person name="Desany B."/>
            <person name="Mohiuddin M."/>
            <person name="Kodira C."/>
            <person name="Borodovsky M."/>
            <person name="Lomsadze A."/>
            <person name="Burns P."/>
            <person name="Jenkins J."/>
            <person name="Prochnik S."/>
            <person name="Shu S."/>
            <person name="Chapman J."/>
            <person name="Pitluck S."/>
            <person name="Schmutz J."/>
            <person name="Rokhsar D."/>
        </authorList>
    </citation>
    <scope>NUCLEOTIDE SEQUENCE</scope>
</reference>
<keyword evidence="8" id="KW-1185">Reference proteome</keyword>
<dbReference type="InterPro" id="IPR016163">
    <property type="entry name" value="Ald_DH_C"/>
</dbReference>
<evidence type="ECO:0000256" key="1">
    <source>
        <dbReference type="ARBA" id="ARBA00009986"/>
    </source>
</evidence>
<evidence type="ECO:0000313" key="7">
    <source>
        <dbReference type="EMBL" id="KDO54174.1"/>
    </source>
</evidence>
<evidence type="ECO:0000256" key="4">
    <source>
        <dbReference type="ARBA" id="ARBA00024226"/>
    </source>
</evidence>
<dbReference type="SUPFAM" id="SSF53720">
    <property type="entry name" value="ALDH-like"/>
    <property type="match status" value="1"/>
</dbReference>
<accession>A0A067EGA2</accession>
<dbReference type="EMBL" id="KK785000">
    <property type="protein sequence ID" value="KDO54174.1"/>
    <property type="molecule type" value="Genomic_DNA"/>
</dbReference>
<dbReference type="EC" id="1.2.1.3" evidence="4"/>
<keyword evidence="3" id="KW-0520">NAD</keyword>
<feature type="domain" description="Aldehyde dehydrogenase" evidence="6">
    <location>
        <begin position="2"/>
        <end position="276"/>
    </location>
</feature>
<dbReference type="Pfam" id="PF00171">
    <property type="entry name" value="Aldedh"/>
    <property type="match status" value="1"/>
</dbReference>
<dbReference type="FunFam" id="3.40.605.10:FF:000011">
    <property type="entry name" value="ALD5p Mitochondrial aldehyde dehydrogenase"/>
    <property type="match status" value="1"/>
</dbReference>
<organism evidence="7 8">
    <name type="scientific">Citrus sinensis</name>
    <name type="common">Sweet orange</name>
    <name type="synonym">Citrus aurantium var. sinensis</name>
    <dbReference type="NCBI Taxonomy" id="2711"/>
    <lineage>
        <taxon>Eukaryota</taxon>
        <taxon>Viridiplantae</taxon>
        <taxon>Streptophyta</taxon>
        <taxon>Embryophyta</taxon>
        <taxon>Tracheophyta</taxon>
        <taxon>Spermatophyta</taxon>
        <taxon>Magnoliopsida</taxon>
        <taxon>eudicotyledons</taxon>
        <taxon>Gunneridae</taxon>
        <taxon>Pentapetalae</taxon>
        <taxon>rosids</taxon>
        <taxon>malvids</taxon>
        <taxon>Sapindales</taxon>
        <taxon>Rutaceae</taxon>
        <taxon>Aurantioideae</taxon>
        <taxon>Citrus</taxon>
    </lineage>
</organism>
<protein>
    <recommendedName>
        <fullName evidence="4">aldehyde dehydrogenase (NAD(+))</fullName>
        <ecNumber evidence="4">1.2.1.3</ecNumber>
    </recommendedName>
</protein>
<proteinExistence type="inferred from homology"/>
<dbReference type="AlphaFoldDB" id="A0A067EGA2"/>
<evidence type="ECO:0000313" key="8">
    <source>
        <dbReference type="Proteomes" id="UP000027120"/>
    </source>
</evidence>
<keyword evidence="2" id="KW-0560">Oxidoreductase</keyword>
<dbReference type="InterPro" id="IPR016162">
    <property type="entry name" value="Ald_DH_N"/>
</dbReference>
<comment type="catalytic activity">
    <reaction evidence="5">
        <text>an aldehyde + NAD(+) + H2O = a carboxylate + NADH + 2 H(+)</text>
        <dbReference type="Rhea" id="RHEA:16185"/>
        <dbReference type="ChEBI" id="CHEBI:15377"/>
        <dbReference type="ChEBI" id="CHEBI:15378"/>
        <dbReference type="ChEBI" id="CHEBI:17478"/>
        <dbReference type="ChEBI" id="CHEBI:29067"/>
        <dbReference type="ChEBI" id="CHEBI:57540"/>
        <dbReference type="ChEBI" id="CHEBI:57945"/>
        <dbReference type="EC" id="1.2.1.3"/>
    </reaction>
</comment>
<evidence type="ECO:0000256" key="2">
    <source>
        <dbReference type="ARBA" id="ARBA00023002"/>
    </source>
</evidence>
<evidence type="ECO:0000259" key="6">
    <source>
        <dbReference type="Pfam" id="PF00171"/>
    </source>
</evidence>
<gene>
    <name evidence="7" type="ORF">CISIN_1g047489mg</name>
</gene>